<dbReference type="PANTHER" id="PTHR43142:SF1">
    <property type="entry name" value="CARBOXYLIC ESTER HYDROLASE"/>
    <property type="match status" value="1"/>
</dbReference>
<dbReference type="InterPro" id="IPR019819">
    <property type="entry name" value="Carboxylesterase_B_CS"/>
</dbReference>
<keyword evidence="3" id="KW-0378">Hydrolase</keyword>
<dbReference type="AlphaFoldDB" id="A0A9P0DZ56"/>
<sequence length="443" mass="48864">MLLLWLVSAITNVLGAELQVLTSKGILKGASLTSRDGREFYAFTGVPYAKPPLGNLRFREPQHANSWSGVLDASKPSPPCLQNSGNNNFTGQEDCLYLNVYTPKVNASLPVIFYVHGGGWSFGSSGPAHTLRYFMDEDVVFVMVNYRLGPLGFLSTEDSILPGNMGLKDMALALKWTKDEIKNFGGDPSLITAFGFSTGAASVHYLCSVPKTRGMLKGCISQSGAGGSHFSLRKPGKAKKAAEVIAKAVGCQTEDLVPCLQSKSAQKITAAEKRLRFWVGEPLVVFGPVLEPPSNTSLLTNWPINDAHFPWLLGICGDEGAGKAADLILNWNDAILNDFTQHREEYIQRMMNLENKDEVKKIIERFFKKDVITGIWKLYSEGYSTYPPLNSAQEHKGPKYFYVFNYTSGPSMTEFRAKKKVNITGIQFIILQDKIINSIVILN</sequence>
<comment type="similarity">
    <text evidence="1">Belongs to the type-B carboxylesterase/lipase family.</text>
</comment>
<keyword evidence="8" id="KW-1185">Reference proteome</keyword>
<feature type="signal peptide" evidence="5">
    <location>
        <begin position="1"/>
        <end position="15"/>
    </location>
</feature>
<protein>
    <recommendedName>
        <fullName evidence="6">Carboxylesterase type B domain-containing protein</fullName>
    </recommendedName>
</protein>
<evidence type="ECO:0000256" key="5">
    <source>
        <dbReference type="SAM" id="SignalP"/>
    </source>
</evidence>
<evidence type="ECO:0000256" key="2">
    <source>
        <dbReference type="ARBA" id="ARBA00022487"/>
    </source>
</evidence>
<feature type="domain" description="Carboxylesterase type B" evidence="6">
    <location>
        <begin position="18"/>
        <end position="410"/>
    </location>
</feature>
<dbReference type="InterPro" id="IPR002018">
    <property type="entry name" value="CarbesteraseB"/>
</dbReference>
<keyword evidence="4" id="KW-0325">Glycoprotein</keyword>
<dbReference type="OrthoDB" id="19653at2759"/>
<dbReference type="EMBL" id="OV725077">
    <property type="protein sequence ID" value="CAH1388796.1"/>
    <property type="molecule type" value="Genomic_DNA"/>
</dbReference>
<dbReference type="Gene3D" id="3.40.50.1820">
    <property type="entry name" value="alpha/beta hydrolase"/>
    <property type="match status" value="1"/>
</dbReference>
<evidence type="ECO:0000313" key="8">
    <source>
        <dbReference type="Proteomes" id="UP001152798"/>
    </source>
</evidence>
<name>A0A9P0DZ56_NEZVI</name>
<evidence type="ECO:0000256" key="4">
    <source>
        <dbReference type="ARBA" id="ARBA00023180"/>
    </source>
</evidence>
<evidence type="ECO:0000256" key="3">
    <source>
        <dbReference type="ARBA" id="ARBA00022801"/>
    </source>
</evidence>
<keyword evidence="5" id="KW-0732">Signal</keyword>
<dbReference type="GO" id="GO:0052689">
    <property type="term" value="F:carboxylic ester hydrolase activity"/>
    <property type="evidence" value="ECO:0007669"/>
    <property type="project" value="UniProtKB-KW"/>
</dbReference>
<reference evidence="7" key="1">
    <citation type="submission" date="2022-01" db="EMBL/GenBank/DDBJ databases">
        <authorList>
            <person name="King R."/>
        </authorList>
    </citation>
    <scope>NUCLEOTIDE SEQUENCE</scope>
</reference>
<evidence type="ECO:0000259" key="6">
    <source>
        <dbReference type="Pfam" id="PF00135"/>
    </source>
</evidence>
<evidence type="ECO:0000313" key="7">
    <source>
        <dbReference type="EMBL" id="CAH1388796.1"/>
    </source>
</evidence>
<gene>
    <name evidence="7" type="ORF">NEZAVI_LOCUS333</name>
</gene>
<dbReference type="Pfam" id="PF00135">
    <property type="entry name" value="COesterase"/>
    <property type="match status" value="1"/>
</dbReference>
<feature type="chain" id="PRO_5040194053" description="Carboxylesterase type B domain-containing protein" evidence="5">
    <location>
        <begin position="16"/>
        <end position="443"/>
    </location>
</feature>
<dbReference type="InterPro" id="IPR029058">
    <property type="entry name" value="AB_hydrolase_fold"/>
</dbReference>
<evidence type="ECO:0000256" key="1">
    <source>
        <dbReference type="ARBA" id="ARBA00005964"/>
    </source>
</evidence>
<dbReference type="PROSITE" id="PS00941">
    <property type="entry name" value="CARBOXYLESTERASE_B_2"/>
    <property type="match status" value="1"/>
</dbReference>
<keyword evidence="2" id="KW-0719">Serine esterase</keyword>
<dbReference type="PANTHER" id="PTHR43142">
    <property type="entry name" value="CARBOXYLIC ESTER HYDROLASE"/>
    <property type="match status" value="1"/>
</dbReference>
<proteinExistence type="inferred from homology"/>
<organism evidence="7 8">
    <name type="scientific">Nezara viridula</name>
    <name type="common">Southern green stink bug</name>
    <name type="synonym">Cimex viridulus</name>
    <dbReference type="NCBI Taxonomy" id="85310"/>
    <lineage>
        <taxon>Eukaryota</taxon>
        <taxon>Metazoa</taxon>
        <taxon>Ecdysozoa</taxon>
        <taxon>Arthropoda</taxon>
        <taxon>Hexapoda</taxon>
        <taxon>Insecta</taxon>
        <taxon>Pterygota</taxon>
        <taxon>Neoptera</taxon>
        <taxon>Paraneoptera</taxon>
        <taxon>Hemiptera</taxon>
        <taxon>Heteroptera</taxon>
        <taxon>Panheteroptera</taxon>
        <taxon>Pentatomomorpha</taxon>
        <taxon>Pentatomoidea</taxon>
        <taxon>Pentatomidae</taxon>
        <taxon>Pentatominae</taxon>
        <taxon>Nezara</taxon>
    </lineage>
</organism>
<dbReference type="SUPFAM" id="SSF53474">
    <property type="entry name" value="alpha/beta-Hydrolases"/>
    <property type="match status" value="1"/>
</dbReference>
<dbReference type="Proteomes" id="UP001152798">
    <property type="component" value="Chromosome 1"/>
</dbReference>
<accession>A0A9P0DZ56</accession>